<accession>A0ABW5RGL2</accession>
<dbReference type="PANTHER" id="PTHR30283">
    <property type="entry name" value="PEROXIDE STRESS RESPONSE PROTEIN YAAA"/>
    <property type="match status" value="1"/>
</dbReference>
<dbReference type="PANTHER" id="PTHR30283:SF4">
    <property type="entry name" value="PEROXIDE STRESS RESISTANCE PROTEIN YAAA"/>
    <property type="match status" value="1"/>
</dbReference>
<dbReference type="InterPro" id="IPR005583">
    <property type="entry name" value="YaaA"/>
</dbReference>
<gene>
    <name evidence="1" type="ORF">ACFSUQ_01910</name>
</gene>
<evidence type="ECO:0000313" key="2">
    <source>
        <dbReference type="Proteomes" id="UP001597453"/>
    </source>
</evidence>
<dbReference type="RefSeq" id="WP_083524357.1">
    <property type="nucleotide sequence ID" value="NZ_JBHUNF010000001.1"/>
</dbReference>
<proteinExistence type="predicted"/>
<dbReference type="EMBL" id="JBHUNF010000001">
    <property type="protein sequence ID" value="MFD2674062.1"/>
    <property type="molecule type" value="Genomic_DNA"/>
</dbReference>
<protein>
    <submittedName>
        <fullName evidence="1">YaaA family protein</fullName>
    </submittedName>
</protein>
<organism evidence="1 2">
    <name type="scientific">Gulosibacter bifidus</name>
    <dbReference type="NCBI Taxonomy" id="272239"/>
    <lineage>
        <taxon>Bacteria</taxon>
        <taxon>Bacillati</taxon>
        <taxon>Actinomycetota</taxon>
        <taxon>Actinomycetes</taxon>
        <taxon>Micrococcales</taxon>
        <taxon>Microbacteriaceae</taxon>
        <taxon>Gulosibacter</taxon>
    </lineage>
</organism>
<reference evidence="2" key="1">
    <citation type="journal article" date="2019" name="Int. J. Syst. Evol. Microbiol.">
        <title>The Global Catalogue of Microorganisms (GCM) 10K type strain sequencing project: providing services to taxonomists for standard genome sequencing and annotation.</title>
        <authorList>
            <consortium name="The Broad Institute Genomics Platform"/>
            <consortium name="The Broad Institute Genome Sequencing Center for Infectious Disease"/>
            <person name="Wu L."/>
            <person name="Ma J."/>
        </authorList>
    </citation>
    <scope>NUCLEOTIDE SEQUENCE [LARGE SCALE GENOMIC DNA]</scope>
    <source>
        <strain evidence="2">TISTR 1511</strain>
    </source>
</reference>
<evidence type="ECO:0000313" key="1">
    <source>
        <dbReference type="EMBL" id="MFD2674062.1"/>
    </source>
</evidence>
<sequence>MTSRLLVLLPPSETKTDGGNSRISSTLSWPELEPVRHGVVTDLIHQATNSDPEAAAKALKISAKQAATELARNRNLANAPLRPAIERYTGVLFDAIDVQSLSDDQRWWMETHVAIHSAAYGLVYAGDCIPAYRCSYNSNVGGTALKRRWQSPISEALASHDGPIIDLRSKGYVGLGPLPAREQAVWMNVCERLPDGTLRSLNHFNKAAKGRFVRLLAERLAAHPEPQTLTDVFNLVADSFAVEIDAAGQALLVAGA</sequence>
<dbReference type="Pfam" id="PF03883">
    <property type="entry name" value="H2O2_YaaD"/>
    <property type="match status" value="1"/>
</dbReference>
<comment type="caution">
    <text evidence="1">The sequence shown here is derived from an EMBL/GenBank/DDBJ whole genome shotgun (WGS) entry which is preliminary data.</text>
</comment>
<dbReference type="Proteomes" id="UP001597453">
    <property type="component" value="Unassembled WGS sequence"/>
</dbReference>
<keyword evidence="2" id="KW-1185">Reference proteome</keyword>
<name>A0ABW5RGL2_9MICO</name>